<evidence type="ECO:0000256" key="1">
    <source>
        <dbReference type="SAM" id="SignalP"/>
    </source>
</evidence>
<name>A0A517MBN8_9BACT</name>
<dbReference type="RefSeq" id="WP_246109746.1">
    <property type="nucleotide sequence ID" value="NZ_CP036262.1"/>
</dbReference>
<reference evidence="3 4" key="1">
    <citation type="submission" date="2019-02" db="EMBL/GenBank/DDBJ databases">
        <title>Deep-cultivation of Planctomycetes and their phenomic and genomic characterization uncovers novel biology.</title>
        <authorList>
            <person name="Wiegand S."/>
            <person name="Jogler M."/>
            <person name="Boedeker C."/>
            <person name="Pinto D."/>
            <person name="Vollmers J."/>
            <person name="Rivas-Marin E."/>
            <person name="Kohn T."/>
            <person name="Peeters S.H."/>
            <person name="Heuer A."/>
            <person name="Rast P."/>
            <person name="Oberbeckmann S."/>
            <person name="Bunk B."/>
            <person name="Jeske O."/>
            <person name="Meyerdierks A."/>
            <person name="Storesund J.E."/>
            <person name="Kallscheuer N."/>
            <person name="Luecker S."/>
            <person name="Lage O.M."/>
            <person name="Pohl T."/>
            <person name="Merkel B.J."/>
            <person name="Hornburger P."/>
            <person name="Mueller R.-W."/>
            <person name="Bruemmer F."/>
            <person name="Labrenz M."/>
            <person name="Spormann A.M."/>
            <person name="Op den Camp H."/>
            <person name="Overmann J."/>
            <person name="Amann R."/>
            <person name="Jetten M.S.M."/>
            <person name="Mascher T."/>
            <person name="Medema M.H."/>
            <person name="Devos D.P."/>
            <person name="Kaster A.-K."/>
            <person name="Ovreas L."/>
            <person name="Rohde M."/>
            <person name="Galperin M.Y."/>
            <person name="Jogler C."/>
        </authorList>
    </citation>
    <scope>NUCLEOTIDE SEQUENCE [LARGE SCALE GENOMIC DNA]</scope>
    <source>
        <strain evidence="3 4">FF011L</strain>
    </source>
</reference>
<sequence precursor="true">MLQMSRFQSSSRPFLLYRVGMPGCLRRLACLVCFLGALPAWAQDGHRVALQGGDQLMILAADGSTEWQRKWGGIHDLHVLPNGNLMVQEGAAAVVEIDKDSKDVIWKYDSRSQNTTAKKGTTEKPIEVHTFQPLPNGKVMIAETTRKRIIEVDRDGKVHSEVPLQVDHPHPHTDTRLARKLDNGHYLVCHEGDGTVREYDAAGKVVWEYQVPMFGRQAAGGHGPEAFGNKVFSAVRLENGNTLMGTGNGHSVLEVQPDGEIVWSIQQNELPGIRLAWVTTVQVLENGNRVIGNCHAGPGQPILIEIEPKTKKVVWTLDRFEDLGNNVSNSVVLED</sequence>
<dbReference type="KEGG" id="rml:FF011L_10350"/>
<evidence type="ECO:0000313" key="3">
    <source>
        <dbReference type="EMBL" id="QDS92293.1"/>
    </source>
</evidence>
<accession>A0A517MBN8</accession>
<dbReference type="AlphaFoldDB" id="A0A517MBN8"/>
<protein>
    <submittedName>
        <fullName evidence="3">Arylsulfotransferase (ASST)</fullName>
    </submittedName>
</protein>
<keyword evidence="3" id="KW-0808">Transferase</keyword>
<dbReference type="InterPro" id="IPR002372">
    <property type="entry name" value="PQQ_rpt_dom"/>
</dbReference>
<dbReference type="Pfam" id="PF13360">
    <property type="entry name" value="PQQ_2"/>
    <property type="match status" value="1"/>
</dbReference>
<keyword evidence="1" id="KW-0732">Signal</keyword>
<dbReference type="SUPFAM" id="SSF101898">
    <property type="entry name" value="NHL repeat"/>
    <property type="match status" value="1"/>
</dbReference>
<dbReference type="Proteomes" id="UP000320672">
    <property type="component" value="Chromosome"/>
</dbReference>
<keyword evidence="4" id="KW-1185">Reference proteome</keyword>
<organism evidence="3 4">
    <name type="scientific">Roseimaritima multifibrata</name>
    <dbReference type="NCBI Taxonomy" id="1930274"/>
    <lineage>
        <taxon>Bacteria</taxon>
        <taxon>Pseudomonadati</taxon>
        <taxon>Planctomycetota</taxon>
        <taxon>Planctomycetia</taxon>
        <taxon>Pirellulales</taxon>
        <taxon>Pirellulaceae</taxon>
        <taxon>Roseimaritima</taxon>
    </lineage>
</organism>
<proteinExistence type="predicted"/>
<dbReference type="InterPro" id="IPR015943">
    <property type="entry name" value="WD40/YVTN_repeat-like_dom_sf"/>
</dbReference>
<dbReference type="Gene3D" id="2.130.10.10">
    <property type="entry name" value="YVTN repeat-like/Quinoprotein amine dehydrogenase"/>
    <property type="match status" value="1"/>
</dbReference>
<feature type="signal peptide" evidence="1">
    <location>
        <begin position="1"/>
        <end position="42"/>
    </location>
</feature>
<feature type="domain" description="Pyrrolo-quinoline quinone repeat" evidence="2">
    <location>
        <begin position="60"/>
        <end position="316"/>
    </location>
</feature>
<dbReference type="PANTHER" id="PTHR35340">
    <property type="entry name" value="PQQ ENZYME REPEAT PROTEIN-RELATED"/>
    <property type="match status" value="1"/>
</dbReference>
<gene>
    <name evidence="3" type="ORF">FF011L_10350</name>
</gene>
<evidence type="ECO:0000259" key="2">
    <source>
        <dbReference type="Pfam" id="PF13360"/>
    </source>
</evidence>
<evidence type="ECO:0000313" key="4">
    <source>
        <dbReference type="Proteomes" id="UP000320672"/>
    </source>
</evidence>
<dbReference type="GO" id="GO:0016740">
    <property type="term" value="F:transferase activity"/>
    <property type="evidence" value="ECO:0007669"/>
    <property type="project" value="UniProtKB-KW"/>
</dbReference>
<feature type="chain" id="PRO_5022172951" evidence="1">
    <location>
        <begin position="43"/>
        <end position="335"/>
    </location>
</feature>
<dbReference type="InterPro" id="IPR053143">
    <property type="entry name" value="Arylsulfate_ST"/>
</dbReference>
<dbReference type="EMBL" id="CP036262">
    <property type="protein sequence ID" value="QDS92293.1"/>
    <property type="molecule type" value="Genomic_DNA"/>
</dbReference>
<dbReference type="PANTHER" id="PTHR35340:SF5">
    <property type="entry name" value="ASST-DOMAIN-CONTAINING PROTEIN"/>
    <property type="match status" value="1"/>
</dbReference>